<evidence type="ECO:0000256" key="2">
    <source>
        <dbReference type="ARBA" id="ARBA00022771"/>
    </source>
</evidence>
<dbReference type="Gene3D" id="3.30.40.10">
    <property type="entry name" value="Zinc/RING finger domain, C3HC4 (zinc finger)"/>
    <property type="match status" value="1"/>
</dbReference>
<dbReference type="InterPro" id="IPR011016">
    <property type="entry name" value="Znf_RING-CH"/>
</dbReference>
<evidence type="ECO:0000256" key="3">
    <source>
        <dbReference type="ARBA" id="ARBA00022833"/>
    </source>
</evidence>
<dbReference type="Proteomes" id="UP000006727">
    <property type="component" value="Chromosome 21"/>
</dbReference>
<keyword evidence="2" id="KW-0863">Zinc-finger</keyword>
<dbReference type="AlphaFoldDB" id="A0A2K1IQ71"/>
<gene>
    <name evidence="6" type="ORF">PHYPA_025546</name>
</gene>
<dbReference type="GO" id="GO:0008270">
    <property type="term" value="F:zinc ion binding"/>
    <property type="evidence" value="ECO:0007669"/>
    <property type="project" value="UniProtKB-KW"/>
</dbReference>
<dbReference type="Gramene" id="Pp3c21_260V3.1">
    <property type="protein sequence ID" value="Pp3c21_260V3.1"/>
    <property type="gene ID" value="Pp3c21_260"/>
</dbReference>
<evidence type="ECO:0000313" key="8">
    <source>
        <dbReference type="Proteomes" id="UP000006727"/>
    </source>
</evidence>
<dbReference type="Pfam" id="PF12906">
    <property type="entry name" value="RINGv"/>
    <property type="match status" value="1"/>
</dbReference>
<keyword evidence="4" id="KW-0812">Transmembrane</keyword>
<sequence>MENQNGEGASARYPVPVVPWTRPLSELRRVFRARSDAISMGRQLEVPGVYRTASDAVAQSRQFWLPPGVEKTSSVDVMVLGRRSSLPDYNHTVVDILTAQPGSGVGLEDVSRNVLAAGPTRTISSCSTDSAAEVCQQRLEEPLIELGCACRGEMAKSHKSCIEMWFKNKRSNVCAVCHRISGCGKLGNDLAVAGNQYTEARNRAGADTELMLNPPMLITVMRRHPLALILWIGVLAFMTYLFVDAIKTNSIGYATVRIGFVYGILMIFWLGTILRWVLKYCQERRLWEMDMSPEAENPTMDCFTRKFHKPTEVTTGAPVL</sequence>
<name>A0A2K1IQ71_PHYPA</name>
<accession>A0A2K1IQ71</accession>
<dbReference type="PANTHER" id="PTHR46214:SF16">
    <property type="entry name" value="OS10G0481450 PROTEIN"/>
    <property type="match status" value="1"/>
</dbReference>
<feature type="domain" description="RING-CH-type" evidence="5">
    <location>
        <begin position="127"/>
        <end position="184"/>
    </location>
</feature>
<keyword evidence="4" id="KW-0472">Membrane</keyword>
<dbReference type="STRING" id="3218.A0A2K1IQ71"/>
<dbReference type="InParanoid" id="A0A2K1IQ71"/>
<dbReference type="SMART" id="SM00744">
    <property type="entry name" value="RINGv"/>
    <property type="match status" value="1"/>
</dbReference>
<evidence type="ECO:0000256" key="1">
    <source>
        <dbReference type="ARBA" id="ARBA00022723"/>
    </source>
</evidence>
<reference evidence="7" key="3">
    <citation type="submission" date="2020-12" db="UniProtKB">
        <authorList>
            <consortium name="EnsemblPlants"/>
        </authorList>
    </citation>
    <scope>IDENTIFICATION</scope>
</reference>
<dbReference type="SUPFAM" id="SSF57850">
    <property type="entry name" value="RING/U-box"/>
    <property type="match status" value="1"/>
</dbReference>
<dbReference type="PROSITE" id="PS51292">
    <property type="entry name" value="ZF_RING_CH"/>
    <property type="match status" value="1"/>
</dbReference>
<dbReference type="EnsemblPlants" id="Pp3c21_260V3.1">
    <property type="protein sequence ID" value="Pp3c21_260V3.1"/>
    <property type="gene ID" value="Pp3c21_260"/>
</dbReference>
<evidence type="ECO:0000313" key="7">
    <source>
        <dbReference type="EnsemblPlants" id="Pp3c21_260V3.1"/>
    </source>
</evidence>
<evidence type="ECO:0000313" key="6">
    <source>
        <dbReference type="EMBL" id="PNR31425.1"/>
    </source>
</evidence>
<organism evidence="6">
    <name type="scientific">Physcomitrium patens</name>
    <name type="common">Spreading-leaved earth moss</name>
    <name type="synonym">Physcomitrella patens</name>
    <dbReference type="NCBI Taxonomy" id="3218"/>
    <lineage>
        <taxon>Eukaryota</taxon>
        <taxon>Viridiplantae</taxon>
        <taxon>Streptophyta</taxon>
        <taxon>Embryophyta</taxon>
        <taxon>Bryophyta</taxon>
        <taxon>Bryophytina</taxon>
        <taxon>Bryopsida</taxon>
        <taxon>Funariidae</taxon>
        <taxon>Funariales</taxon>
        <taxon>Funariaceae</taxon>
        <taxon>Physcomitrium</taxon>
    </lineage>
</organism>
<keyword evidence="1" id="KW-0479">Metal-binding</keyword>
<protein>
    <recommendedName>
        <fullName evidence="5">RING-CH-type domain-containing protein</fullName>
    </recommendedName>
</protein>
<evidence type="ECO:0000256" key="4">
    <source>
        <dbReference type="SAM" id="Phobius"/>
    </source>
</evidence>
<evidence type="ECO:0000259" key="5">
    <source>
        <dbReference type="PROSITE" id="PS51292"/>
    </source>
</evidence>
<reference evidence="6 8" key="2">
    <citation type="journal article" date="2018" name="Plant J.">
        <title>The Physcomitrella patens chromosome-scale assembly reveals moss genome structure and evolution.</title>
        <authorList>
            <person name="Lang D."/>
            <person name="Ullrich K.K."/>
            <person name="Murat F."/>
            <person name="Fuchs J."/>
            <person name="Jenkins J."/>
            <person name="Haas F.B."/>
            <person name="Piednoel M."/>
            <person name="Gundlach H."/>
            <person name="Van Bel M."/>
            <person name="Meyberg R."/>
            <person name="Vives C."/>
            <person name="Morata J."/>
            <person name="Symeonidi A."/>
            <person name="Hiss M."/>
            <person name="Muchero W."/>
            <person name="Kamisugi Y."/>
            <person name="Saleh O."/>
            <person name="Blanc G."/>
            <person name="Decker E.L."/>
            <person name="van Gessel N."/>
            <person name="Grimwood J."/>
            <person name="Hayes R.D."/>
            <person name="Graham S.W."/>
            <person name="Gunter L.E."/>
            <person name="McDaniel S.F."/>
            <person name="Hoernstein S.N.W."/>
            <person name="Larsson A."/>
            <person name="Li F.W."/>
            <person name="Perroud P.F."/>
            <person name="Phillips J."/>
            <person name="Ranjan P."/>
            <person name="Rokshar D.S."/>
            <person name="Rothfels C.J."/>
            <person name="Schneider L."/>
            <person name="Shu S."/>
            <person name="Stevenson D.W."/>
            <person name="Thummler F."/>
            <person name="Tillich M."/>
            <person name="Villarreal Aguilar J.C."/>
            <person name="Widiez T."/>
            <person name="Wong G.K."/>
            <person name="Wymore A."/>
            <person name="Zhang Y."/>
            <person name="Zimmer A.D."/>
            <person name="Quatrano R.S."/>
            <person name="Mayer K.F.X."/>
            <person name="Goodstein D."/>
            <person name="Casacuberta J.M."/>
            <person name="Vandepoele K."/>
            <person name="Reski R."/>
            <person name="Cuming A.C."/>
            <person name="Tuskan G.A."/>
            <person name="Maumus F."/>
            <person name="Salse J."/>
            <person name="Schmutz J."/>
            <person name="Rensing S.A."/>
        </authorList>
    </citation>
    <scope>NUCLEOTIDE SEQUENCE [LARGE SCALE GENOMIC DNA]</scope>
    <source>
        <strain evidence="7 8">cv. Gransden 2004</strain>
    </source>
</reference>
<keyword evidence="4" id="KW-1133">Transmembrane helix</keyword>
<dbReference type="FunCoup" id="A0A2K1IQ71">
    <property type="interactions" value="9"/>
</dbReference>
<dbReference type="InterPro" id="IPR013083">
    <property type="entry name" value="Znf_RING/FYVE/PHD"/>
</dbReference>
<proteinExistence type="predicted"/>
<dbReference type="EMBL" id="ABEU02000021">
    <property type="protein sequence ID" value="PNR31425.1"/>
    <property type="molecule type" value="Genomic_DNA"/>
</dbReference>
<dbReference type="PANTHER" id="PTHR46214">
    <property type="entry name" value="ZINC FINGER, RING-CH-TYPE"/>
    <property type="match status" value="1"/>
</dbReference>
<reference evidence="6 8" key="1">
    <citation type="journal article" date="2008" name="Science">
        <title>The Physcomitrella genome reveals evolutionary insights into the conquest of land by plants.</title>
        <authorList>
            <person name="Rensing S."/>
            <person name="Lang D."/>
            <person name="Zimmer A."/>
            <person name="Terry A."/>
            <person name="Salamov A."/>
            <person name="Shapiro H."/>
            <person name="Nishiyama T."/>
            <person name="Perroud P.-F."/>
            <person name="Lindquist E."/>
            <person name="Kamisugi Y."/>
            <person name="Tanahashi T."/>
            <person name="Sakakibara K."/>
            <person name="Fujita T."/>
            <person name="Oishi K."/>
            <person name="Shin-I T."/>
            <person name="Kuroki Y."/>
            <person name="Toyoda A."/>
            <person name="Suzuki Y."/>
            <person name="Hashimoto A."/>
            <person name="Yamaguchi K."/>
            <person name="Sugano A."/>
            <person name="Kohara Y."/>
            <person name="Fujiyama A."/>
            <person name="Anterola A."/>
            <person name="Aoki S."/>
            <person name="Ashton N."/>
            <person name="Barbazuk W.B."/>
            <person name="Barker E."/>
            <person name="Bennetzen J."/>
            <person name="Bezanilla M."/>
            <person name="Blankenship R."/>
            <person name="Cho S.H."/>
            <person name="Dutcher S."/>
            <person name="Estelle M."/>
            <person name="Fawcett J.A."/>
            <person name="Gundlach H."/>
            <person name="Hanada K."/>
            <person name="Heyl A."/>
            <person name="Hicks K.A."/>
            <person name="Hugh J."/>
            <person name="Lohr M."/>
            <person name="Mayer K."/>
            <person name="Melkozernov A."/>
            <person name="Murata T."/>
            <person name="Nelson D."/>
            <person name="Pils B."/>
            <person name="Prigge M."/>
            <person name="Reiss B."/>
            <person name="Renner T."/>
            <person name="Rombauts S."/>
            <person name="Rushton P."/>
            <person name="Sanderfoot A."/>
            <person name="Schween G."/>
            <person name="Shiu S.-H."/>
            <person name="Stueber K."/>
            <person name="Theodoulou F.L."/>
            <person name="Tu H."/>
            <person name="Van de Peer Y."/>
            <person name="Verrier P.J."/>
            <person name="Waters E."/>
            <person name="Wood A."/>
            <person name="Yang L."/>
            <person name="Cove D."/>
            <person name="Cuming A."/>
            <person name="Hasebe M."/>
            <person name="Lucas S."/>
            <person name="Mishler D.B."/>
            <person name="Reski R."/>
            <person name="Grigoriev I."/>
            <person name="Quatrano R.S."/>
            <person name="Boore J.L."/>
        </authorList>
    </citation>
    <scope>NUCLEOTIDE SEQUENCE [LARGE SCALE GENOMIC DNA]</scope>
    <source>
        <strain evidence="7 8">cv. Gransden 2004</strain>
    </source>
</reference>
<feature type="transmembrane region" description="Helical" evidence="4">
    <location>
        <begin position="258"/>
        <end position="278"/>
    </location>
</feature>
<keyword evidence="8" id="KW-1185">Reference proteome</keyword>
<feature type="transmembrane region" description="Helical" evidence="4">
    <location>
        <begin position="226"/>
        <end position="246"/>
    </location>
</feature>
<keyword evidence="3" id="KW-0862">Zinc</keyword>
<dbReference type="PaxDb" id="3218-PP1S286_47V6.1"/>